<comment type="caution">
    <text evidence="2">The sequence shown here is derived from an EMBL/GenBank/DDBJ whole genome shotgun (WGS) entry which is preliminary data.</text>
</comment>
<protein>
    <submittedName>
        <fullName evidence="2">Uncharacterized protein</fullName>
    </submittedName>
</protein>
<dbReference type="HOGENOM" id="CLU_690812_0_0_1"/>
<dbReference type="InParanoid" id="D6RPS0"/>
<evidence type="ECO:0000313" key="3">
    <source>
        <dbReference type="Proteomes" id="UP000001861"/>
    </source>
</evidence>
<organism evidence="2 3">
    <name type="scientific">Coprinopsis cinerea (strain Okayama-7 / 130 / ATCC MYA-4618 / FGSC 9003)</name>
    <name type="common">Inky cap fungus</name>
    <name type="synonym">Hormographiella aspergillata</name>
    <dbReference type="NCBI Taxonomy" id="240176"/>
    <lineage>
        <taxon>Eukaryota</taxon>
        <taxon>Fungi</taxon>
        <taxon>Dikarya</taxon>
        <taxon>Basidiomycota</taxon>
        <taxon>Agaricomycotina</taxon>
        <taxon>Agaricomycetes</taxon>
        <taxon>Agaricomycetidae</taxon>
        <taxon>Agaricales</taxon>
        <taxon>Agaricineae</taxon>
        <taxon>Psathyrellaceae</taxon>
        <taxon>Coprinopsis</taxon>
    </lineage>
</organism>
<dbReference type="AlphaFoldDB" id="D6RPS0"/>
<sequence>MSQRKRLANWDDSDDDSGYPSALLEAARRDDWDSPTKASRRVRYQPRPRKPGKYRSQQVPQENQPTVLENEPLEGAEHEAPDVQVDRDPGIGSEIDTATISPEIAPGFSSEVPDNRLDTYVDAVTAHVAGFYHLEGNLFVVQGWDIEKGQSLDHWYHLEYKLLVGEADSNSLLVACTCPSGLDSTCIHGQFFVKYDVSSLLDFGDEHVSEHSLAIMFLQTSLQNDDVTSYFSVRSASTSALKGRAIVRHTGAPGGWSGTWRCSKDTGTATCIHVRRVLLVVGQGEDHGDIGNCGSFAASRPWEIAAAKYHTFQSTFRAGRHSPVTPSIILRLLPFALSQKLLSFSMHNRLARARLDARSTIASGLRSFACARSTLCADFTLIRSNSNRAPNAPPRVAGS</sequence>
<evidence type="ECO:0000256" key="1">
    <source>
        <dbReference type="SAM" id="MobiDB-lite"/>
    </source>
</evidence>
<dbReference type="VEuPathDB" id="FungiDB:CC1G_15153"/>
<feature type="compositionally biased region" description="Basic residues" evidence="1">
    <location>
        <begin position="38"/>
        <end position="53"/>
    </location>
</feature>
<evidence type="ECO:0000313" key="2">
    <source>
        <dbReference type="EMBL" id="EFI27020.1"/>
    </source>
</evidence>
<feature type="region of interest" description="Disordered" evidence="1">
    <location>
        <begin position="1"/>
        <end position="65"/>
    </location>
</feature>
<name>D6RPS0_COPC7</name>
<dbReference type="GeneID" id="9378375"/>
<dbReference type="RefSeq" id="XP_002910514.1">
    <property type="nucleotide sequence ID" value="XM_002910468.1"/>
</dbReference>
<dbReference type="EMBL" id="AACS02000009">
    <property type="protein sequence ID" value="EFI27020.1"/>
    <property type="molecule type" value="Genomic_DNA"/>
</dbReference>
<feature type="compositionally biased region" description="Polar residues" evidence="1">
    <location>
        <begin position="55"/>
        <end position="65"/>
    </location>
</feature>
<dbReference type="OrthoDB" id="5598737at2759"/>
<accession>D6RPS0</accession>
<proteinExistence type="predicted"/>
<keyword evidence="3" id="KW-1185">Reference proteome</keyword>
<dbReference type="Proteomes" id="UP000001861">
    <property type="component" value="Unassembled WGS sequence"/>
</dbReference>
<gene>
    <name evidence="2" type="ORF">CC1G_15153</name>
</gene>
<reference evidence="2 3" key="1">
    <citation type="journal article" date="2010" name="Proc. Natl. Acad. Sci. U.S.A.">
        <title>Insights into evolution of multicellular fungi from the assembled chromosomes of the mushroom Coprinopsis cinerea (Coprinus cinereus).</title>
        <authorList>
            <person name="Stajich J.E."/>
            <person name="Wilke S.K."/>
            <person name="Ahren D."/>
            <person name="Au C.H."/>
            <person name="Birren B.W."/>
            <person name="Borodovsky M."/>
            <person name="Burns C."/>
            <person name="Canback B."/>
            <person name="Casselton L.A."/>
            <person name="Cheng C.K."/>
            <person name="Deng J."/>
            <person name="Dietrich F.S."/>
            <person name="Fargo D.C."/>
            <person name="Farman M.L."/>
            <person name="Gathman A.C."/>
            <person name="Goldberg J."/>
            <person name="Guigo R."/>
            <person name="Hoegger P.J."/>
            <person name="Hooker J.B."/>
            <person name="Huggins A."/>
            <person name="James T.Y."/>
            <person name="Kamada T."/>
            <person name="Kilaru S."/>
            <person name="Kodira C."/>
            <person name="Kues U."/>
            <person name="Kupfer D."/>
            <person name="Kwan H.S."/>
            <person name="Lomsadze A."/>
            <person name="Li W."/>
            <person name="Lilly W.W."/>
            <person name="Ma L.J."/>
            <person name="Mackey A.J."/>
            <person name="Manning G."/>
            <person name="Martin F."/>
            <person name="Muraguchi H."/>
            <person name="Natvig D.O."/>
            <person name="Palmerini H."/>
            <person name="Ramesh M.A."/>
            <person name="Rehmeyer C.J."/>
            <person name="Roe B.A."/>
            <person name="Shenoy N."/>
            <person name="Stanke M."/>
            <person name="Ter-Hovhannisyan V."/>
            <person name="Tunlid A."/>
            <person name="Velagapudi R."/>
            <person name="Vision T.J."/>
            <person name="Zeng Q."/>
            <person name="Zolan M.E."/>
            <person name="Pukkila P.J."/>
        </authorList>
    </citation>
    <scope>NUCLEOTIDE SEQUENCE [LARGE SCALE GENOMIC DNA]</scope>
    <source>
        <strain evidence="3">Okayama-7 / 130 / ATCC MYA-4618 / FGSC 9003</strain>
    </source>
</reference>
<dbReference type="KEGG" id="cci:CC1G_15153"/>